<proteinExistence type="predicted"/>
<keyword evidence="3" id="KW-1185">Reference proteome</keyword>
<evidence type="ECO:0000313" key="2">
    <source>
        <dbReference type="EMBL" id="GFT14079.1"/>
    </source>
</evidence>
<reference evidence="2" key="1">
    <citation type="submission" date="2020-08" db="EMBL/GenBank/DDBJ databases">
        <title>Multicomponent nature underlies the extraordinary mechanical properties of spider dragline silk.</title>
        <authorList>
            <person name="Kono N."/>
            <person name="Nakamura H."/>
            <person name="Mori M."/>
            <person name="Yoshida Y."/>
            <person name="Ohtoshi R."/>
            <person name="Malay A.D."/>
            <person name="Moran D.A.P."/>
            <person name="Tomita M."/>
            <person name="Numata K."/>
            <person name="Arakawa K."/>
        </authorList>
    </citation>
    <scope>NUCLEOTIDE SEQUENCE</scope>
</reference>
<name>A0A8X6NGI0_NEPPI</name>
<gene>
    <name evidence="2" type="ORF">NPIL_601841</name>
</gene>
<accession>A0A8X6NGI0</accession>
<dbReference type="Proteomes" id="UP000887013">
    <property type="component" value="Unassembled WGS sequence"/>
</dbReference>
<evidence type="ECO:0000313" key="3">
    <source>
        <dbReference type="Proteomes" id="UP000887013"/>
    </source>
</evidence>
<feature type="compositionally biased region" description="Polar residues" evidence="1">
    <location>
        <begin position="58"/>
        <end position="75"/>
    </location>
</feature>
<sequence length="146" mass="16401">MHKFNKKRKKALEAIDELRRLPEFYDYTPPSKAYKKPASSCMLDKFKNLFPEAFSPESLHNNNQQHTPGTSVQSAQHLASQEAVAHSPLKIICSSPSAALDFSNNLNLDITKTIQVLIQSVSLILEKPFSQITTLHNISSECFQLS</sequence>
<protein>
    <submittedName>
        <fullName evidence="2">Uncharacterized protein</fullName>
    </submittedName>
</protein>
<comment type="caution">
    <text evidence="2">The sequence shown here is derived from an EMBL/GenBank/DDBJ whole genome shotgun (WGS) entry which is preliminary data.</text>
</comment>
<evidence type="ECO:0000256" key="1">
    <source>
        <dbReference type="SAM" id="MobiDB-lite"/>
    </source>
</evidence>
<organism evidence="2 3">
    <name type="scientific">Nephila pilipes</name>
    <name type="common">Giant wood spider</name>
    <name type="synonym">Nephila maculata</name>
    <dbReference type="NCBI Taxonomy" id="299642"/>
    <lineage>
        <taxon>Eukaryota</taxon>
        <taxon>Metazoa</taxon>
        <taxon>Ecdysozoa</taxon>
        <taxon>Arthropoda</taxon>
        <taxon>Chelicerata</taxon>
        <taxon>Arachnida</taxon>
        <taxon>Araneae</taxon>
        <taxon>Araneomorphae</taxon>
        <taxon>Entelegynae</taxon>
        <taxon>Araneoidea</taxon>
        <taxon>Nephilidae</taxon>
        <taxon>Nephila</taxon>
    </lineage>
</organism>
<dbReference type="AlphaFoldDB" id="A0A8X6NGI0"/>
<feature type="region of interest" description="Disordered" evidence="1">
    <location>
        <begin position="54"/>
        <end position="75"/>
    </location>
</feature>
<dbReference type="EMBL" id="BMAW01009498">
    <property type="protein sequence ID" value="GFT14079.1"/>
    <property type="molecule type" value="Genomic_DNA"/>
</dbReference>